<name>A0A0F9ITI2_9ZZZZ</name>
<comment type="caution">
    <text evidence="1">The sequence shown here is derived from an EMBL/GenBank/DDBJ whole genome shotgun (WGS) entry which is preliminary data.</text>
</comment>
<proteinExistence type="predicted"/>
<evidence type="ECO:0000313" key="1">
    <source>
        <dbReference type="EMBL" id="KKM60659.1"/>
    </source>
</evidence>
<organism evidence="1">
    <name type="scientific">marine sediment metagenome</name>
    <dbReference type="NCBI Taxonomy" id="412755"/>
    <lineage>
        <taxon>unclassified sequences</taxon>
        <taxon>metagenomes</taxon>
        <taxon>ecological metagenomes</taxon>
    </lineage>
</organism>
<dbReference type="AlphaFoldDB" id="A0A0F9ITI2"/>
<protein>
    <submittedName>
        <fullName evidence="1">Uncharacterized protein</fullName>
    </submittedName>
</protein>
<accession>A0A0F9ITI2</accession>
<feature type="non-terminal residue" evidence="1">
    <location>
        <position position="144"/>
    </location>
</feature>
<sequence length="144" mass="15554">MADKCECGHYEPSHYPPKNGHCNICSCEKFTKVEELETEQMKDGSTQPASPSCVPRTGVIPVLDSIAQTLREGGHQKAADYVAGYRDTIETQPAVAQEPLSLTEARGVLLVLDMLSASHLCWCAAGASDLVPDHNEICVKVQAL</sequence>
<gene>
    <name evidence="1" type="ORF">LCGC14_1539510</name>
</gene>
<reference evidence="1" key="1">
    <citation type="journal article" date="2015" name="Nature">
        <title>Complex archaea that bridge the gap between prokaryotes and eukaryotes.</title>
        <authorList>
            <person name="Spang A."/>
            <person name="Saw J.H."/>
            <person name="Jorgensen S.L."/>
            <person name="Zaremba-Niedzwiedzka K."/>
            <person name="Martijn J."/>
            <person name="Lind A.E."/>
            <person name="van Eijk R."/>
            <person name="Schleper C."/>
            <person name="Guy L."/>
            <person name="Ettema T.J."/>
        </authorList>
    </citation>
    <scope>NUCLEOTIDE SEQUENCE</scope>
</reference>
<dbReference type="EMBL" id="LAZR01011636">
    <property type="protein sequence ID" value="KKM60659.1"/>
    <property type="molecule type" value="Genomic_DNA"/>
</dbReference>